<dbReference type="InterPro" id="IPR018114">
    <property type="entry name" value="TRYPSIN_HIS"/>
</dbReference>
<comment type="caution">
    <text evidence="20">The sequence shown here is derived from an EMBL/GenBank/DDBJ whole genome shotgun (WGS) entry which is preliminary data.</text>
</comment>
<feature type="domain" description="SRCR" evidence="19">
    <location>
        <begin position="70"/>
        <end position="174"/>
    </location>
</feature>
<dbReference type="SMART" id="SM00020">
    <property type="entry name" value="Tryp_SPc"/>
    <property type="match status" value="1"/>
</dbReference>
<feature type="non-terminal residue" evidence="20">
    <location>
        <position position="1"/>
    </location>
</feature>
<keyword evidence="10" id="KW-1015">Disulfide bond</keyword>
<evidence type="ECO:0000256" key="13">
    <source>
        <dbReference type="ARBA" id="ARBA00071705"/>
    </source>
</evidence>
<dbReference type="SUPFAM" id="SSF56487">
    <property type="entry name" value="SRCR-like"/>
    <property type="match status" value="1"/>
</dbReference>
<keyword evidence="8 17" id="KW-1133">Transmembrane helix</keyword>
<dbReference type="EMBL" id="VZSL01000066">
    <property type="protein sequence ID" value="NWY43486.1"/>
    <property type="molecule type" value="Genomic_DNA"/>
</dbReference>
<evidence type="ECO:0000256" key="12">
    <source>
        <dbReference type="ARBA" id="ARBA00056576"/>
    </source>
</evidence>
<dbReference type="InterPro" id="IPR043504">
    <property type="entry name" value="Peptidase_S1_PA_chymotrypsin"/>
</dbReference>
<dbReference type="PANTHER" id="PTHR24252">
    <property type="entry name" value="ACROSIN-RELATED"/>
    <property type="match status" value="1"/>
</dbReference>
<accession>A0A7K7EE15</accession>
<dbReference type="InterPro" id="IPR009003">
    <property type="entry name" value="Peptidase_S1_PA"/>
</dbReference>
<dbReference type="InterPro" id="IPR001314">
    <property type="entry name" value="Peptidase_S1A"/>
</dbReference>
<evidence type="ECO:0000256" key="15">
    <source>
        <dbReference type="PROSITE-ProRule" id="PRU00196"/>
    </source>
</evidence>
<keyword evidence="4 17" id="KW-0812">Transmembrane</keyword>
<evidence type="ECO:0000256" key="7">
    <source>
        <dbReference type="ARBA" id="ARBA00022968"/>
    </source>
</evidence>
<feature type="transmembrane region" description="Helical" evidence="17">
    <location>
        <begin position="15"/>
        <end position="35"/>
    </location>
</feature>
<dbReference type="InterPro" id="IPR036772">
    <property type="entry name" value="SRCR-like_dom_sf"/>
</dbReference>
<evidence type="ECO:0000256" key="1">
    <source>
        <dbReference type="ARBA" id="ARBA00004401"/>
    </source>
</evidence>
<dbReference type="Gene3D" id="3.10.250.10">
    <property type="entry name" value="SRCR-like domain"/>
    <property type="match status" value="1"/>
</dbReference>
<dbReference type="Pfam" id="PF15494">
    <property type="entry name" value="SRCR_2"/>
    <property type="match status" value="1"/>
</dbReference>
<dbReference type="SUPFAM" id="SSF50494">
    <property type="entry name" value="Trypsin-like serine proteases"/>
    <property type="match status" value="1"/>
</dbReference>
<dbReference type="InterPro" id="IPR001190">
    <property type="entry name" value="SRCR"/>
</dbReference>
<evidence type="ECO:0000256" key="4">
    <source>
        <dbReference type="ARBA" id="ARBA00022692"/>
    </source>
</evidence>
<keyword evidence="6 16" id="KW-0720">Serine protease</keyword>
<keyword evidence="5 16" id="KW-0378">Hydrolase</keyword>
<feature type="non-terminal residue" evidence="20">
    <location>
        <position position="428"/>
    </location>
</feature>
<dbReference type="InterPro" id="IPR001254">
    <property type="entry name" value="Trypsin_dom"/>
</dbReference>
<gene>
    <name evidence="20" type="primary">Tmprss5</name>
    <name evidence="20" type="ORF">SYLATR_R10501</name>
</gene>
<evidence type="ECO:0000256" key="2">
    <source>
        <dbReference type="ARBA" id="ARBA00022475"/>
    </source>
</evidence>
<evidence type="ECO:0000313" key="20">
    <source>
        <dbReference type="EMBL" id="NWY43486.1"/>
    </source>
</evidence>
<evidence type="ECO:0000256" key="17">
    <source>
        <dbReference type="SAM" id="Phobius"/>
    </source>
</evidence>
<comment type="function">
    <text evidence="12">May play a role in hearing.</text>
</comment>
<sequence length="428" mass="45728">PAEVSPGAACPVRRLLVLLGLAGLLAGTAGGTWLLGELRQPKEPQGSPQEQDWGSIAACEDGEEEEEPVVRGAPSTVSFRISTANSLLEARLEAHPGWLLVCHGHWEPSLGTQLCQQLGYLSMTQQKGVNLRDIPVSAGQRFLQVTARQEGSPQDRWRLRSSCPSGRVVALRCSECGLQAAALRVVGGTDVAPGRWPWQVSVCQGSQHRCGGSVLAPEWILTAAHCVHRYPGLSLQLPAPAWLVFAGIVTHGSAQPQAGVPVREIIPHPLYSPSSLDYDIALLRLRVPLNFSGAIRAVCLPPSGRDLLQGTPCWVSGWGYTAPEQAQVAATLKEALVPLIGTRRCNSSCVYRGELTARMLCAGHLQGHVDACQGDSGGPLVCWDGATWRLVGVVSWGQGCAEPNHPGVYSNVAQLLPWIHQVTQVKTA</sequence>
<evidence type="ECO:0000256" key="14">
    <source>
        <dbReference type="ARBA" id="ARBA00075021"/>
    </source>
</evidence>
<keyword evidence="7" id="KW-0735">Signal-anchor</keyword>
<dbReference type="Proteomes" id="UP000573818">
    <property type="component" value="Unassembled WGS sequence"/>
</dbReference>
<proteinExistence type="predicted"/>
<dbReference type="CDD" id="cd00190">
    <property type="entry name" value="Tryp_SPc"/>
    <property type="match status" value="1"/>
</dbReference>
<dbReference type="Pfam" id="PF00089">
    <property type="entry name" value="Trypsin"/>
    <property type="match status" value="1"/>
</dbReference>
<dbReference type="PROSITE" id="PS00135">
    <property type="entry name" value="TRYPSIN_SER"/>
    <property type="match status" value="1"/>
</dbReference>
<keyword evidence="3 16" id="KW-0645">Protease</keyword>
<keyword evidence="11" id="KW-0325">Glycoprotein</keyword>
<evidence type="ECO:0000256" key="11">
    <source>
        <dbReference type="ARBA" id="ARBA00023180"/>
    </source>
</evidence>
<feature type="domain" description="Peptidase S1" evidence="18">
    <location>
        <begin position="185"/>
        <end position="424"/>
    </location>
</feature>
<dbReference type="PRINTS" id="PR00722">
    <property type="entry name" value="CHYMOTRYPSIN"/>
</dbReference>
<evidence type="ECO:0000313" key="21">
    <source>
        <dbReference type="Proteomes" id="UP000573818"/>
    </source>
</evidence>
<evidence type="ECO:0000259" key="18">
    <source>
        <dbReference type="PROSITE" id="PS50240"/>
    </source>
</evidence>
<dbReference type="PROSITE" id="PS00134">
    <property type="entry name" value="TRYPSIN_HIS"/>
    <property type="match status" value="1"/>
</dbReference>
<evidence type="ECO:0000256" key="8">
    <source>
        <dbReference type="ARBA" id="ARBA00022989"/>
    </source>
</evidence>
<keyword evidence="21" id="KW-1185">Reference proteome</keyword>
<evidence type="ECO:0000256" key="9">
    <source>
        <dbReference type="ARBA" id="ARBA00023136"/>
    </source>
</evidence>
<dbReference type="FunFam" id="2.40.10.10:FF:000092">
    <property type="entry name" value="Transmembrane protease serine 5"/>
    <property type="match status" value="1"/>
</dbReference>
<organism evidence="20 21">
    <name type="scientific">Sylvia atricapilla</name>
    <name type="common">blackcap</name>
    <dbReference type="NCBI Taxonomy" id="48155"/>
    <lineage>
        <taxon>Eukaryota</taxon>
        <taxon>Metazoa</taxon>
        <taxon>Chordata</taxon>
        <taxon>Craniata</taxon>
        <taxon>Vertebrata</taxon>
        <taxon>Euteleostomi</taxon>
        <taxon>Archelosauria</taxon>
        <taxon>Archosauria</taxon>
        <taxon>Dinosauria</taxon>
        <taxon>Saurischia</taxon>
        <taxon>Theropoda</taxon>
        <taxon>Coelurosauria</taxon>
        <taxon>Aves</taxon>
        <taxon>Neognathae</taxon>
        <taxon>Neoaves</taxon>
        <taxon>Telluraves</taxon>
        <taxon>Australaves</taxon>
        <taxon>Passeriformes</taxon>
        <taxon>Sylvioidea</taxon>
        <taxon>Sylviidae</taxon>
        <taxon>Sylviinae</taxon>
        <taxon>Sylvia</taxon>
    </lineage>
</organism>
<dbReference type="InterPro" id="IPR033116">
    <property type="entry name" value="TRYPSIN_SER"/>
</dbReference>
<reference evidence="20 21" key="1">
    <citation type="submission" date="2019-09" db="EMBL/GenBank/DDBJ databases">
        <title>Bird 10,000 Genomes (B10K) Project - Family phase.</title>
        <authorList>
            <person name="Zhang G."/>
        </authorList>
    </citation>
    <scope>NUCLEOTIDE SEQUENCE [LARGE SCALE GENOMIC DNA]</scope>
    <source>
        <strain evidence="20">OUT-0013</strain>
        <tissue evidence="20">Blood</tissue>
    </source>
</reference>
<evidence type="ECO:0000259" key="19">
    <source>
        <dbReference type="PROSITE" id="PS50287"/>
    </source>
</evidence>
<evidence type="ECO:0000256" key="3">
    <source>
        <dbReference type="ARBA" id="ARBA00022670"/>
    </source>
</evidence>
<evidence type="ECO:0000256" key="5">
    <source>
        <dbReference type="ARBA" id="ARBA00022801"/>
    </source>
</evidence>
<evidence type="ECO:0000256" key="16">
    <source>
        <dbReference type="RuleBase" id="RU363034"/>
    </source>
</evidence>
<keyword evidence="2" id="KW-1003">Cell membrane</keyword>
<protein>
    <recommendedName>
        <fullName evidence="13">Transmembrane protease serine 5</fullName>
    </recommendedName>
    <alternativeName>
        <fullName evidence="14">Spinesin</fullName>
    </alternativeName>
</protein>
<keyword evidence="9 17" id="KW-0472">Membrane</keyword>
<dbReference type="GO" id="GO:0005886">
    <property type="term" value="C:plasma membrane"/>
    <property type="evidence" value="ECO:0007669"/>
    <property type="project" value="UniProtKB-SubCell"/>
</dbReference>
<dbReference type="PROSITE" id="PS50240">
    <property type="entry name" value="TRYPSIN_DOM"/>
    <property type="match status" value="1"/>
</dbReference>
<comment type="subcellular location">
    <subcellularLocation>
        <location evidence="1">Cell membrane</location>
        <topology evidence="1">Single-pass type II membrane protein</topology>
    </subcellularLocation>
</comment>
<dbReference type="GO" id="GO:0004252">
    <property type="term" value="F:serine-type endopeptidase activity"/>
    <property type="evidence" value="ECO:0007669"/>
    <property type="project" value="InterPro"/>
</dbReference>
<dbReference type="Gene3D" id="2.40.10.10">
    <property type="entry name" value="Trypsin-like serine proteases"/>
    <property type="match status" value="1"/>
</dbReference>
<name>A0A7K7EE15_9SYLV</name>
<dbReference type="PROSITE" id="PS50287">
    <property type="entry name" value="SRCR_2"/>
    <property type="match status" value="1"/>
</dbReference>
<dbReference type="GO" id="GO:0006508">
    <property type="term" value="P:proteolysis"/>
    <property type="evidence" value="ECO:0007669"/>
    <property type="project" value="UniProtKB-KW"/>
</dbReference>
<evidence type="ECO:0000256" key="10">
    <source>
        <dbReference type="ARBA" id="ARBA00023157"/>
    </source>
</evidence>
<dbReference type="PANTHER" id="PTHR24252:SF17">
    <property type="entry name" value="SUPPRESSOR OF TUMORIGENICITY 14 PROTEIN HOMOLOG-RELATED"/>
    <property type="match status" value="1"/>
</dbReference>
<comment type="caution">
    <text evidence="15">Lacks conserved residue(s) required for the propagation of feature annotation.</text>
</comment>
<dbReference type="AlphaFoldDB" id="A0A7K7EE15"/>
<evidence type="ECO:0000256" key="6">
    <source>
        <dbReference type="ARBA" id="ARBA00022825"/>
    </source>
</evidence>